<dbReference type="AlphaFoldDB" id="A0A6P1ZJZ8"/>
<dbReference type="EMBL" id="QMIF01000002">
    <property type="protein sequence ID" value="TVM35640.1"/>
    <property type="molecule type" value="Genomic_DNA"/>
</dbReference>
<comment type="caution">
    <text evidence="1">The sequence shown here is derived from an EMBL/GenBank/DDBJ whole genome shotgun (WGS) entry which is preliminary data.</text>
</comment>
<name>A0A6P1ZJZ8_9BACT</name>
<evidence type="ECO:0000313" key="1">
    <source>
        <dbReference type="EMBL" id="TVM35640.1"/>
    </source>
</evidence>
<gene>
    <name evidence="1" type="ORF">DQK91_02950</name>
</gene>
<accession>A0A6P1ZJZ8</accession>
<reference evidence="1 2" key="1">
    <citation type="submission" date="2018-06" db="EMBL/GenBank/DDBJ databases">
        <title>Complete genome of Desulfovibrio marinus P48SEP.</title>
        <authorList>
            <person name="Crispim J.S."/>
            <person name="Vidigal P.M.P."/>
            <person name="Silva L.C.F."/>
            <person name="Araujo L.C."/>
            <person name="Laguardia C.N."/>
            <person name="Dias R.S."/>
            <person name="Sousa M.P."/>
            <person name="Paula S.O."/>
            <person name="Silva C."/>
        </authorList>
    </citation>
    <scope>NUCLEOTIDE SEQUENCE [LARGE SCALE GENOMIC DNA]</scope>
    <source>
        <strain evidence="1 2">P48SEP</strain>
    </source>
</reference>
<proteinExistence type="predicted"/>
<protein>
    <submittedName>
        <fullName evidence="1">Uncharacterized protein</fullName>
    </submittedName>
</protein>
<dbReference type="Proteomes" id="UP000434052">
    <property type="component" value="Unassembled WGS sequence"/>
</dbReference>
<sequence>MEELATYAEQTTAPPQDPLFDARTMQQLQSRFFTLVHRSPYEALAALEAGEAATQDPEYHEQLVRLVADFHAEEAR</sequence>
<evidence type="ECO:0000313" key="2">
    <source>
        <dbReference type="Proteomes" id="UP000434052"/>
    </source>
</evidence>
<organism evidence="1 2">
    <name type="scientific">Oceanidesulfovibrio marinus</name>
    <dbReference type="NCBI Taxonomy" id="370038"/>
    <lineage>
        <taxon>Bacteria</taxon>
        <taxon>Pseudomonadati</taxon>
        <taxon>Thermodesulfobacteriota</taxon>
        <taxon>Desulfovibrionia</taxon>
        <taxon>Desulfovibrionales</taxon>
        <taxon>Desulfovibrionaceae</taxon>
        <taxon>Oceanidesulfovibrio</taxon>
    </lineage>
</organism>
<dbReference type="RefSeq" id="WP_144233970.1">
    <property type="nucleotide sequence ID" value="NZ_QMIF01000002.1"/>
</dbReference>